<evidence type="ECO:0000313" key="3">
    <source>
        <dbReference type="Proteomes" id="UP000703674"/>
    </source>
</evidence>
<accession>A0ABX1D066</accession>
<dbReference type="EMBL" id="JAAVJR010000005">
    <property type="protein sequence ID" value="NJW53452.1"/>
    <property type="molecule type" value="Genomic_DNA"/>
</dbReference>
<keyword evidence="3" id="KW-1185">Reference proteome</keyword>
<comment type="caution">
    <text evidence="2">The sequence shown here is derived from an EMBL/GenBank/DDBJ whole genome shotgun (WGS) entry which is preliminary data.</text>
</comment>
<reference evidence="2 3" key="1">
    <citation type="submission" date="2020-03" db="EMBL/GenBank/DDBJ databases">
        <title>Salinimicrobium sp. nov, isolated from SCS.</title>
        <authorList>
            <person name="Cao W.R."/>
        </authorList>
    </citation>
    <scope>NUCLEOTIDE SEQUENCE [LARGE SCALE GENOMIC DNA]</scope>
    <source>
        <strain evidence="3">J15B91</strain>
    </source>
</reference>
<proteinExistence type="predicted"/>
<feature type="domain" description="2Fe-2S ferredoxin-type" evidence="1">
    <location>
        <begin position="1"/>
        <end position="71"/>
    </location>
</feature>
<dbReference type="InterPro" id="IPR036010">
    <property type="entry name" value="2Fe-2S_ferredoxin-like_sf"/>
</dbReference>
<name>A0ABX1D066_9FLAO</name>
<dbReference type="RefSeq" id="WP_168138546.1">
    <property type="nucleotide sequence ID" value="NZ_JAAVJR010000005.1"/>
</dbReference>
<dbReference type="PROSITE" id="PS00197">
    <property type="entry name" value="2FE2S_FER_1"/>
    <property type="match status" value="1"/>
</dbReference>
<protein>
    <submittedName>
        <fullName evidence="2">2Fe-2S iron-sulfur cluster binding domain-containing protein</fullName>
    </submittedName>
</protein>
<dbReference type="InterPro" id="IPR006058">
    <property type="entry name" value="2Fe2S_fd_BS"/>
</dbReference>
<dbReference type="CDD" id="cd00207">
    <property type="entry name" value="fer2"/>
    <property type="match status" value="1"/>
</dbReference>
<dbReference type="Proteomes" id="UP000703674">
    <property type="component" value="Unassembled WGS sequence"/>
</dbReference>
<organism evidence="2 3">
    <name type="scientific">Salinimicrobium oceani</name>
    <dbReference type="NCBI Taxonomy" id="2722702"/>
    <lineage>
        <taxon>Bacteria</taxon>
        <taxon>Pseudomonadati</taxon>
        <taxon>Bacteroidota</taxon>
        <taxon>Flavobacteriia</taxon>
        <taxon>Flavobacteriales</taxon>
        <taxon>Flavobacteriaceae</taxon>
        <taxon>Salinimicrobium</taxon>
    </lineage>
</organism>
<dbReference type="PROSITE" id="PS51085">
    <property type="entry name" value="2FE2S_FER_2"/>
    <property type="match status" value="1"/>
</dbReference>
<sequence length="114" mass="12688">MVEAARKQNVTLEHSCLRGRCSTCKVHVIAGESSPRVVEVAVNLLDLDKDYILSCVRVPESDMVLDAEDLGACPIPLKRTFSAEINSVINYNEDLVKIELRLPPTQKFIYLSGQ</sequence>
<dbReference type="Pfam" id="PF00111">
    <property type="entry name" value="Fer2"/>
    <property type="match status" value="1"/>
</dbReference>
<dbReference type="InterPro" id="IPR001041">
    <property type="entry name" value="2Fe-2S_ferredoxin-type"/>
</dbReference>
<dbReference type="Gene3D" id="3.10.20.30">
    <property type="match status" value="1"/>
</dbReference>
<gene>
    <name evidence="2" type="ORF">HC175_11025</name>
</gene>
<dbReference type="InterPro" id="IPR012675">
    <property type="entry name" value="Beta-grasp_dom_sf"/>
</dbReference>
<dbReference type="SUPFAM" id="SSF54292">
    <property type="entry name" value="2Fe-2S ferredoxin-like"/>
    <property type="match status" value="1"/>
</dbReference>
<evidence type="ECO:0000259" key="1">
    <source>
        <dbReference type="PROSITE" id="PS51085"/>
    </source>
</evidence>
<evidence type="ECO:0000313" key="2">
    <source>
        <dbReference type="EMBL" id="NJW53452.1"/>
    </source>
</evidence>